<feature type="chain" id="PRO_5026800344" evidence="1">
    <location>
        <begin position="25"/>
        <end position="854"/>
    </location>
</feature>
<dbReference type="InterPro" id="IPR010727">
    <property type="entry name" value="DUF1302"/>
</dbReference>
<reference evidence="2 3" key="1">
    <citation type="journal article" date="2014" name="Int. J. Syst. Evol. Microbiol.">
        <title>Solimonas terrae sp. nov., isolated from soil.</title>
        <authorList>
            <person name="Kim S.J."/>
            <person name="Moon J.Y."/>
            <person name="Weon H.Y."/>
            <person name="Ahn J.H."/>
            <person name="Chen W.M."/>
            <person name="Kwon S.W."/>
        </authorList>
    </citation>
    <scope>NUCLEOTIDE SEQUENCE [LARGE SCALE GENOMIC DNA]</scope>
    <source>
        <strain evidence="2 3">KIS83-12</strain>
    </source>
</reference>
<dbReference type="PROSITE" id="PS51257">
    <property type="entry name" value="PROKAR_LIPOPROTEIN"/>
    <property type="match status" value="1"/>
</dbReference>
<comment type="caution">
    <text evidence="2">The sequence shown here is derived from an EMBL/GenBank/DDBJ whole genome shotgun (WGS) entry which is preliminary data.</text>
</comment>
<dbReference type="Pfam" id="PF06980">
    <property type="entry name" value="DUF1302"/>
    <property type="match status" value="1"/>
</dbReference>
<dbReference type="EMBL" id="JAAMOW010000005">
    <property type="protein sequence ID" value="NGY05307.1"/>
    <property type="molecule type" value="Genomic_DNA"/>
</dbReference>
<sequence length="854" mass="92248">MKVWKAAVGASGVLLACASTSAFALGFDLFDGDVTGNLNTTASFGAAMRMESQSKNLIGKADLSPTGCSGAYQTCQGLFRDQVYPSQRLASLPGAYAMRGDDGDLNYNKNDLTQAVAKVTQDLTVNWGDYGLYAKWLYFYDFVNNDFNETHPNIITPQNVDQVGITNDPISNRYFTHVYGPGARERIKRNDGSSLRSIGTAFQMLDANIFGHVALPFWDGHDLTFKLGRQTVNWGESTLLAINSINQANPVNANNLYRVGTQVEEVFTPVGMAFASVEPFDNATVEAFYQFEWQPLDAPPPGSYFATNDLGTNNAGKSVNFSFGSAADDPERAFDGDTANTRKGYLDNPLTLITPTTGTILREKDWDASNQGQYGIAMKYYAEDLGAGTEFGAYFMNYHSKLPYISFFSAPTSCSHNPKVKDTVTFFQACGNIPAVADPNARAALQKDSTALIARELLTNPLALANDTGALNLAELPATLATLNGLLISGGDPNAPLNDSAELDNPRIVFEYPENIHMFGLSFNTTIGDYSFQGEVAYRPNLPLQISIADLGFAALGPTLQSCGNSPNGGCAGTHFGAGYVDGDGTRGTYGSSDFQDINGNNPYPDTVNLLVGHLPGSARAYPSFVIPYRGGVVGENPGTDYSMPLDKHNPGYIRGYERFDVYQFNLGFTRVLGATDNFIGADQIQLVGEFGATWIPGLPPLDQLQIDAPGVYLHASAGADGSGADGSKQACSTNPACNVGADGLRFNPHQANLSEFVDKFSWGYRLISIIKYESVLPAISIEPFLVWSQDVAGTSPGPAENFVAGRKSVVANFETRYKSFLSLTLGYTWYFGGGENNLLRDRDFAQAFVRVQF</sequence>
<name>A0A6M2BTL3_9GAMM</name>
<protein>
    <submittedName>
        <fullName evidence="2">DUF1302 domain-containing protein</fullName>
    </submittedName>
</protein>
<proteinExistence type="predicted"/>
<gene>
    <name evidence="2" type="ORF">G7Y85_11040</name>
</gene>
<keyword evidence="3" id="KW-1185">Reference proteome</keyword>
<organism evidence="2 3">
    <name type="scientific">Solimonas terrae</name>
    <dbReference type="NCBI Taxonomy" id="1396819"/>
    <lineage>
        <taxon>Bacteria</taxon>
        <taxon>Pseudomonadati</taxon>
        <taxon>Pseudomonadota</taxon>
        <taxon>Gammaproteobacteria</taxon>
        <taxon>Nevskiales</taxon>
        <taxon>Nevskiaceae</taxon>
        <taxon>Solimonas</taxon>
    </lineage>
</organism>
<keyword evidence="1" id="KW-0732">Signal</keyword>
<accession>A0A6M2BTL3</accession>
<feature type="signal peptide" evidence="1">
    <location>
        <begin position="1"/>
        <end position="24"/>
    </location>
</feature>
<dbReference type="AlphaFoldDB" id="A0A6M2BTL3"/>
<dbReference type="Proteomes" id="UP000472676">
    <property type="component" value="Unassembled WGS sequence"/>
</dbReference>
<evidence type="ECO:0000313" key="2">
    <source>
        <dbReference type="EMBL" id="NGY05307.1"/>
    </source>
</evidence>
<dbReference type="RefSeq" id="WP_166256501.1">
    <property type="nucleotide sequence ID" value="NZ_JAAMOW010000005.1"/>
</dbReference>
<evidence type="ECO:0000313" key="3">
    <source>
        <dbReference type="Proteomes" id="UP000472676"/>
    </source>
</evidence>
<evidence type="ECO:0000256" key="1">
    <source>
        <dbReference type="SAM" id="SignalP"/>
    </source>
</evidence>